<dbReference type="PANTHER" id="PTHR24240">
    <property type="entry name" value="OPSIN"/>
    <property type="match status" value="1"/>
</dbReference>
<proteinExistence type="predicted"/>
<evidence type="ECO:0000256" key="4">
    <source>
        <dbReference type="ARBA" id="ARBA00023224"/>
    </source>
</evidence>
<dbReference type="GO" id="GO:0004930">
    <property type="term" value="F:G protein-coupled receptor activity"/>
    <property type="evidence" value="ECO:0007669"/>
    <property type="project" value="UniProtKB-KW"/>
</dbReference>
<keyword evidence="6" id="KW-1133">Transmembrane helix</keyword>
<feature type="transmembrane region" description="Helical" evidence="6">
    <location>
        <begin position="105"/>
        <end position="131"/>
    </location>
</feature>
<keyword evidence="5" id="KW-0844">Vision</keyword>
<name>A0A0N4UD80_DRAME</name>
<dbReference type="AlphaFoldDB" id="A0A0N4UD80"/>
<dbReference type="GO" id="GO:0016020">
    <property type="term" value="C:membrane"/>
    <property type="evidence" value="ECO:0007669"/>
    <property type="project" value="UniProtKB-SubCell"/>
</dbReference>
<dbReference type="SUPFAM" id="SSF81321">
    <property type="entry name" value="Family A G protein-coupled receptor-like"/>
    <property type="match status" value="1"/>
</dbReference>
<evidence type="ECO:0000256" key="6">
    <source>
        <dbReference type="SAM" id="Phobius"/>
    </source>
</evidence>
<evidence type="ECO:0000313" key="7">
    <source>
        <dbReference type="Proteomes" id="UP000038040"/>
    </source>
</evidence>
<dbReference type="Gene3D" id="1.20.1070.10">
    <property type="entry name" value="Rhodopsin 7-helix transmembrane proteins"/>
    <property type="match status" value="2"/>
</dbReference>
<feature type="transmembrane region" description="Helical" evidence="6">
    <location>
        <begin position="194"/>
        <end position="217"/>
    </location>
</feature>
<reference evidence="8" key="1">
    <citation type="submission" date="2017-02" db="UniProtKB">
        <authorList>
            <consortium name="WormBaseParasite"/>
        </authorList>
    </citation>
    <scope>IDENTIFICATION</scope>
</reference>
<keyword evidence="6" id="KW-0472">Membrane</keyword>
<evidence type="ECO:0000256" key="2">
    <source>
        <dbReference type="ARBA" id="ARBA00023040"/>
    </source>
</evidence>
<protein>
    <submittedName>
        <fullName evidence="8">G_PROTEIN_RECEP_F1_2 domain-containing protein</fullName>
    </submittedName>
</protein>
<feature type="transmembrane region" description="Helical" evidence="6">
    <location>
        <begin position="24"/>
        <end position="44"/>
    </location>
</feature>
<sequence>LLNIVSLVAVLHRLRFDESSNHPSYIPIIAILFINLFLSCLLFLPSKAFLTSSGVFNEFGCNLYGSVDLCLSLLQINSASFIALDRYIVTVTPSWLSSGSKAEKYIGFLTTTFLLFFLIPSCSTGALYYSIIEHVKESSQKNRDDSLNQNVHCPWASEQYISVTCLICLLATTTPYLPYAIACLNPFDRNFADISYNVTPVILSRLSTIFAPIAFVWMNDSICKKRQTNRLQRMSTYHTITAIAEVPTISCSILAPAIVRRQLPKVPEHFLEKANAISP</sequence>
<organism evidence="7 8">
    <name type="scientific">Dracunculus medinensis</name>
    <name type="common">Guinea worm</name>
    <dbReference type="NCBI Taxonomy" id="318479"/>
    <lineage>
        <taxon>Eukaryota</taxon>
        <taxon>Metazoa</taxon>
        <taxon>Ecdysozoa</taxon>
        <taxon>Nematoda</taxon>
        <taxon>Chromadorea</taxon>
        <taxon>Rhabditida</taxon>
        <taxon>Spirurina</taxon>
        <taxon>Dracunculoidea</taxon>
        <taxon>Dracunculidae</taxon>
        <taxon>Dracunculus</taxon>
    </lineage>
</organism>
<accession>A0A0N4UD80</accession>
<evidence type="ECO:0000256" key="1">
    <source>
        <dbReference type="ARBA" id="ARBA00004141"/>
    </source>
</evidence>
<evidence type="ECO:0000313" key="8">
    <source>
        <dbReference type="WBParaSite" id="DME_0000526901-mRNA-1"/>
    </source>
</evidence>
<keyword evidence="5" id="KW-0716">Sensory transduction</keyword>
<comment type="subcellular location">
    <subcellularLocation>
        <location evidence="1">Membrane</location>
        <topology evidence="1">Multi-pass membrane protein</topology>
    </subcellularLocation>
</comment>
<dbReference type="GO" id="GO:0007601">
    <property type="term" value="P:visual perception"/>
    <property type="evidence" value="ECO:0007669"/>
    <property type="project" value="UniProtKB-KW"/>
</dbReference>
<keyword evidence="6" id="KW-0812">Transmembrane</keyword>
<keyword evidence="4" id="KW-0807">Transducer</keyword>
<keyword evidence="2" id="KW-0297">G-protein coupled receptor</keyword>
<feature type="transmembrane region" description="Helical" evidence="6">
    <location>
        <begin position="160"/>
        <end position="182"/>
    </location>
</feature>
<evidence type="ECO:0000256" key="5">
    <source>
        <dbReference type="ARBA" id="ARBA00023305"/>
    </source>
</evidence>
<dbReference type="WBParaSite" id="DME_0000526901-mRNA-1">
    <property type="protein sequence ID" value="DME_0000526901-mRNA-1"/>
    <property type="gene ID" value="DME_0000526901"/>
</dbReference>
<evidence type="ECO:0000256" key="3">
    <source>
        <dbReference type="ARBA" id="ARBA00023170"/>
    </source>
</evidence>
<dbReference type="Proteomes" id="UP000038040">
    <property type="component" value="Unplaced"/>
</dbReference>
<dbReference type="InterPro" id="IPR050125">
    <property type="entry name" value="GPCR_opsins"/>
</dbReference>
<keyword evidence="3" id="KW-0675">Receptor</keyword>